<dbReference type="EMBL" id="DF970239">
    <property type="protein sequence ID" value="GAP66989.1"/>
    <property type="molecule type" value="Genomic_DNA"/>
</dbReference>
<keyword evidence="9 12" id="KW-0718">Serine biosynthesis</keyword>
<dbReference type="Pfam" id="PF00266">
    <property type="entry name" value="Aminotran_5"/>
    <property type="match status" value="1"/>
</dbReference>
<dbReference type="UniPathway" id="UPA00244">
    <property type="reaction ID" value="UER00311"/>
</dbReference>
<feature type="binding site" evidence="12">
    <location>
        <begin position="237"/>
        <end position="238"/>
    </location>
    <ligand>
        <name>pyridoxal 5'-phosphate</name>
        <dbReference type="ChEBI" id="CHEBI:597326"/>
    </ligand>
</feature>
<evidence type="ECO:0000256" key="3">
    <source>
        <dbReference type="ARBA" id="ARBA00006904"/>
    </source>
</evidence>
<evidence type="ECO:0000256" key="6">
    <source>
        <dbReference type="ARBA" id="ARBA00022679"/>
    </source>
</evidence>
<evidence type="ECO:0000313" key="14">
    <source>
        <dbReference type="EMBL" id="GAN44142.1"/>
    </source>
</evidence>
<dbReference type="GO" id="GO:0008615">
    <property type="term" value="P:pyridoxine biosynthetic process"/>
    <property type="evidence" value="ECO:0007669"/>
    <property type="project" value="UniProtKB-UniRule"/>
</dbReference>
<dbReference type="GO" id="GO:0004648">
    <property type="term" value="F:O-phospho-L-serine:2-oxoglutarate aminotransferase activity"/>
    <property type="evidence" value="ECO:0007669"/>
    <property type="project" value="UniProtKB-UniRule"/>
</dbReference>
<dbReference type="InterPro" id="IPR000192">
    <property type="entry name" value="Aminotrans_V_dom"/>
</dbReference>
<dbReference type="UniPathway" id="UPA00135">
    <property type="reaction ID" value="UER00197"/>
</dbReference>
<keyword evidence="7 12" id="KW-0663">Pyridoxal phosphate</keyword>
<comment type="cofactor">
    <cofactor evidence="12">
        <name>pyridoxal 5'-phosphate</name>
        <dbReference type="ChEBI" id="CHEBI:597326"/>
    </cofactor>
    <text evidence="12">Binds 1 pyridoxal phosphate per subunit.</text>
</comment>
<dbReference type="PANTHER" id="PTHR43247:SF1">
    <property type="entry name" value="PHOSPHOSERINE AMINOTRANSFERASE"/>
    <property type="match status" value="1"/>
</dbReference>
<feature type="binding site" evidence="12">
    <location>
        <position position="195"/>
    </location>
    <ligand>
        <name>pyridoxal 5'-phosphate</name>
        <dbReference type="ChEBI" id="CHEBI:597326"/>
    </ligand>
</feature>
<gene>
    <name evidence="12" type="primary">serC</name>
    <name evidence="14" type="ORF">MBSD_0662</name>
    <name evidence="15" type="ORF">MBSD_n2305</name>
</gene>
<comment type="similarity">
    <text evidence="3 12">Belongs to the class-V pyridoxal-phosphate-dependent aminotransferase family. SerC subfamily.</text>
</comment>
<keyword evidence="12" id="KW-0963">Cytoplasm</keyword>
<feature type="binding site" evidence="12">
    <location>
        <position position="102"/>
    </location>
    <ligand>
        <name>pyridoxal 5'-phosphate</name>
        <dbReference type="ChEBI" id="CHEBI:597326"/>
    </ligand>
</feature>
<reference evidence="15" key="2">
    <citation type="submission" date="2015-08" db="EMBL/GenBank/DDBJ databases">
        <title>Complete DNA Sequence of Pseudomonas syringae pv. actinidiae, the Causal Agent of Kiwifruit Canker Disease.</title>
        <authorList>
            <person name="Rikkerink E.H.A."/>
            <person name="Fineran P.C."/>
        </authorList>
    </citation>
    <scope>NUCLEOTIDE SEQUENCE</scope>
    <source>
        <strain evidence="15">SkMP5</strain>
    </source>
</reference>
<dbReference type="FunFam" id="3.90.1150.10:FF:000006">
    <property type="entry name" value="Phosphoserine aminotransferase"/>
    <property type="match status" value="1"/>
</dbReference>
<evidence type="ECO:0000256" key="8">
    <source>
        <dbReference type="ARBA" id="ARBA00023096"/>
    </source>
</evidence>
<dbReference type="GO" id="GO:0030170">
    <property type="term" value="F:pyridoxal phosphate binding"/>
    <property type="evidence" value="ECO:0007669"/>
    <property type="project" value="UniProtKB-UniRule"/>
</dbReference>
<dbReference type="PIRSF" id="PIRSF000525">
    <property type="entry name" value="SerC"/>
    <property type="match status" value="1"/>
</dbReference>
<keyword evidence="5 12" id="KW-0028">Amino-acid biosynthesis</keyword>
<dbReference type="Proteomes" id="UP000253740">
    <property type="component" value="Unassembled WGS sequence"/>
</dbReference>
<dbReference type="InterPro" id="IPR022278">
    <property type="entry name" value="Pser_aminoTfrase"/>
</dbReference>
<keyword evidence="16" id="KW-1185">Reference proteome</keyword>
<dbReference type="InterPro" id="IPR015424">
    <property type="entry name" value="PyrdxlP-dep_Trfase"/>
</dbReference>
<comment type="pathway">
    <text evidence="1 12">Cofactor biosynthesis; pyridoxine 5'-phosphate biosynthesis; pyridoxine 5'-phosphate from D-erythrose 4-phosphate: step 3/5.</text>
</comment>
<comment type="subunit">
    <text evidence="12">Homodimer.</text>
</comment>
<evidence type="ECO:0000256" key="12">
    <source>
        <dbReference type="HAMAP-Rule" id="MF_00160"/>
    </source>
</evidence>
<dbReference type="HAMAP" id="MF_00160">
    <property type="entry name" value="SerC_aminotrans_5"/>
    <property type="match status" value="1"/>
</dbReference>
<dbReference type="PANTHER" id="PTHR43247">
    <property type="entry name" value="PHOSPHOSERINE AMINOTRANSFERASE"/>
    <property type="match status" value="1"/>
</dbReference>
<comment type="caution">
    <text evidence="12">Lacks conserved residue(s) required for the propagation of feature annotation.</text>
</comment>
<dbReference type="Gene3D" id="3.90.1150.10">
    <property type="entry name" value="Aspartate Aminotransferase, domain 1"/>
    <property type="match status" value="1"/>
</dbReference>
<comment type="function">
    <text evidence="12">Catalyzes the reversible conversion of 3-phosphohydroxypyruvate to phosphoserine and of 3-hydroxy-2-oxo-4-phosphonooxybutanoate to phosphohydroxythreonine.</text>
</comment>
<dbReference type="SUPFAM" id="SSF53383">
    <property type="entry name" value="PLP-dependent transferases"/>
    <property type="match status" value="1"/>
</dbReference>
<evidence type="ECO:0000256" key="9">
    <source>
        <dbReference type="ARBA" id="ARBA00023299"/>
    </source>
</evidence>
<feature type="binding site" evidence="12">
    <location>
        <position position="42"/>
    </location>
    <ligand>
        <name>L-glutamate</name>
        <dbReference type="ChEBI" id="CHEBI:29985"/>
    </ligand>
</feature>
<evidence type="ECO:0000256" key="4">
    <source>
        <dbReference type="ARBA" id="ARBA00022576"/>
    </source>
</evidence>
<dbReference type="OrthoDB" id="9809412at2"/>
<feature type="binding site" evidence="12">
    <location>
        <position position="152"/>
    </location>
    <ligand>
        <name>pyridoxal 5'-phosphate</name>
        <dbReference type="ChEBI" id="CHEBI:597326"/>
    </ligand>
</feature>
<sequence>MARVWNFSAGPAALSEEVLRQAQSELLDWNGTGASVMELSHRGRHFIALAEEAERDLRELLAVPAHYKVLFLQGGATQHFAQIPMNLAADGQGADYIVTGHWSEKALKESAPYVKARVAASSAAQQYTRLPPRAEWDLDPRAAYVHLTTNETIHGVEFRDIPDVGDVPLVADMSSDILSAPLDVGRFGLIYAGAQKNIGPSGLVVMIVREDLLARRPRPLPKIFRYAEHAAQGSMLNTPNTWGWYIAGLTFKWLKAQGGLAAMAERNRRKAELLYACIDGSGGYYRNPVDPAARSRMNVPFTLHDGALDKPFLEASERAGLMALKGHKAVGGMRASLYNAVPLQAVEALVAFMRDFMQRHG</sequence>
<proteinExistence type="inferred from homology"/>
<evidence type="ECO:0000256" key="2">
    <source>
        <dbReference type="ARBA" id="ARBA00005099"/>
    </source>
</evidence>
<dbReference type="InterPro" id="IPR015422">
    <property type="entry name" value="PyrdxlP-dep_Trfase_small"/>
</dbReference>
<evidence type="ECO:0000256" key="5">
    <source>
        <dbReference type="ARBA" id="ARBA00022605"/>
    </source>
</evidence>
<dbReference type="Gene3D" id="3.40.640.10">
    <property type="entry name" value="Type I PLP-dependent aspartate aminotransferase-like (Major domain)"/>
    <property type="match status" value="1"/>
</dbReference>
<evidence type="ECO:0000256" key="7">
    <source>
        <dbReference type="ARBA" id="ARBA00022898"/>
    </source>
</evidence>
<dbReference type="CDD" id="cd00611">
    <property type="entry name" value="PSAT_like"/>
    <property type="match status" value="1"/>
</dbReference>
<dbReference type="AlphaFoldDB" id="A0A0K8QQ13"/>
<comment type="catalytic activity">
    <reaction evidence="11 12">
        <text>O-phospho-L-serine + 2-oxoglutarate = 3-phosphooxypyruvate + L-glutamate</text>
        <dbReference type="Rhea" id="RHEA:14329"/>
        <dbReference type="ChEBI" id="CHEBI:16810"/>
        <dbReference type="ChEBI" id="CHEBI:18110"/>
        <dbReference type="ChEBI" id="CHEBI:29985"/>
        <dbReference type="ChEBI" id="CHEBI:57524"/>
        <dbReference type="EC" id="2.6.1.52"/>
    </reaction>
</comment>
<comment type="subcellular location">
    <subcellularLocation>
        <location evidence="12">Cytoplasm</location>
    </subcellularLocation>
</comment>
<comment type="pathway">
    <text evidence="2 12">Amino-acid biosynthesis; L-serine biosynthesis; L-serine from 3-phospho-D-glycerate: step 2/3.</text>
</comment>
<accession>A0A0K8QQ13</accession>
<dbReference type="EMBL" id="DF952378">
    <property type="protein sequence ID" value="GAN44142.1"/>
    <property type="molecule type" value="Genomic_DNA"/>
</dbReference>
<feature type="domain" description="Aminotransferase class V" evidence="13">
    <location>
        <begin position="4"/>
        <end position="349"/>
    </location>
</feature>
<name>A0A0K8QQ13_9GAMM</name>
<evidence type="ECO:0000313" key="16">
    <source>
        <dbReference type="Proteomes" id="UP000253740"/>
    </source>
</evidence>
<keyword evidence="4 12" id="KW-0032">Aminotransferase</keyword>
<dbReference type="FunFam" id="3.40.640.10:FF:000010">
    <property type="entry name" value="Phosphoserine aminotransferase"/>
    <property type="match status" value="1"/>
</dbReference>
<evidence type="ECO:0000256" key="11">
    <source>
        <dbReference type="ARBA" id="ARBA00049007"/>
    </source>
</evidence>
<protein>
    <recommendedName>
        <fullName evidence="12">Phosphoserine aminotransferase</fullName>
        <ecNumber evidence="12">2.6.1.52</ecNumber>
    </recommendedName>
    <alternativeName>
        <fullName evidence="12">Phosphohydroxythreonine aminotransferase</fullName>
        <shortName evidence="12">PSAT</shortName>
    </alternativeName>
</protein>
<feature type="binding site" evidence="12">
    <location>
        <begin position="76"/>
        <end position="77"/>
    </location>
    <ligand>
        <name>pyridoxal 5'-phosphate</name>
        <dbReference type="ChEBI" id="CHEBI:597326"/>
    </ligand>
</feature>
<keyword evidence="8 12" id="KW-0664">Pyridoxine biosynthesis</keyword>
<evidence type="ECO:0000256" key="1">
    <source>
        <dbReference type="ARBA" id="ARBA00004915"/>
    </source>
</evidence>
<dbReference type="NCBIfam" id="NF003764">
    <property type="entry name" value="PRK05355.1"/>
    <property type="match status" value="1"/>
</dbReference>
<dbReference type="HOGENOM" id="CLU_034866_0_2_6"/>
<dbReference type="GO" id="GO:0005737">
    <property type="term" value="C:cytoplasm"/>
    <property type="evidence" value="ECO:0007669"/>
    <property type="project" value="UniProtKB-SubCell"/>
</dbReference>
<dbReference type="InterPro" id="IPR015421">
    <property type="entry name" value="PyrdxlP-dep_Trfase_major"/>
</dbReference>
<feature type="binding site" evidence="12">
    <location>
        <position position="172"/>
    </location>
    <ligand>
        <name>pyridoxal 5'-phosphate</name>
        <dbReference type="ChEBI" id="CHEBI:597326"/>
    </ligand>
</feature>
<evidence type="ECO:0000313" key="15">
    <source>
        <dbReference type="EMBL" id="GAP66989.1"/>
    </source>
</evidence>
<evidence type="ECO:0000256" key="10">
    <source>
        <dbReference type="ARBA" id="ARBA00047630"/>
    </source>
</evidence>
<dbReference type="GO" id="GO:0006564">
    <property type="term" value="P:L-serine biosynthetic process"/>
    <property type="evidence" value="ECO:0007669"/>
    <property type="project" value="UniProtKB-UniRule"/>
</dbReference>
<organism evidence="15">
    <name type="scientific">Mizugakiibacter sediminis</name>
    <dbReference type="NCBI Taxonomy" id="1475481"/>
    <lineage>
        <taxon>Bacteria</taxon>
        <taxon>Pseudomonadati</taxon>
        <taxon>Pseudomonadota</taxon>
        <taxon>Gammaproteobacteria</taxon>
        <taxon>Lysobacterales</taxon>
        <taxon>Rhodanobacteraceae</taxon>
        <taxon>Mizugakiibacter</taxon>
    </lineage>
</organism>
<reference evidence="14" key="1">
    <citation type="submission" date="2015-03" db="EMBL/GenBank/DDBJ databases">
        <title>Draft genome sequence of Mizugakiibacter sediminis skMP5.</title>
        <authorList>
            <person name="Watanabe T."/>
            <person name="Kojima H."/>
            <person name="Fukui M."/>
        </authorList>
    </citation>
    <scope>NUCLEOTIDE SEQUENCE</scope>
    <source>
        <strain evidence="14">SkMP5</strain>
    </source>
</reference>
<dbReference type="STRING" id="1475481.GCA_000953855_02351"/>
<dbReference type="NCBIfam" id="TIGR01364">
    <property type="entry name" value="serC_1"/>
    <property type="match status" value="1"/>
</dbReference>
<dbReference type="RefSeq" id="WP_062537545.1">
    <property type="nucleotide sequence ID" value="NZ_DF970239.1"/>
</dbReference>
<evidence type="ECO:0000259" key="13">
    <source>
        <dbReference type="Pfam" id="PF00266"/>
    </source>
</evidence>
<comment type="catalytic activity">
    <reaction evidence="10 12">
        <text>4-(phosphooxy)-L-threonine + 2-oxoglutarate = (R)-3-hydroxy-2-oxo-4-phosphooxybutanoate + L-glutamate</text>
        <dbReference type="Rhea" id="RHEA:16573"/>
        <dbReference type="ChEBI" id="CHEBI:16810"/>
        <dbReference type="ChEBI" id="CHEBI:29985"/>
        <dbReference type="ChEBI" id="CHEBI:58452"/>
        <dbReference type="ChEBI" id="CHEBI:58538"/>
        <dbReference type="EC" id="2.6.1.52"/>
    </reaction>
</comment>
<feature type="modified residue" description="N6-(pyridoxal phosphate)lysine" evidence="12">
    <location>
        <position position="196"/>
    </location>
</feature>
<keyword evidence="6 12" id="KW-0808">Transferase</keyword>
<dbReference type="EC" id="2.6.1.52" evidence="12"/>